<reference evidence="16" key="1">
    <citation type="submission" date="2025-08" db="UniProtKB">
        <authorList>
            <consortium name="RefSeq"/>
        </authorList>
    </citation>
    <scope>IDENTIFICATION</scope>
    <source>
        <tissue evidence="16">Whole Larva</tissue>
    </source>
</reference>
<dbReference type="SUPFAM" id="SSF48264">
    <property type="entry name" value="Cytochrome P450"/>
    <property type="match status" value="1"/>
</dbReference>
<evidence type="ECO:0000256" key="6">
    <source>
        <dbReference type="ARBA" id="ARBA00022723"/>
    </source>
</evidence>
<dbReference type="InterPro" id="IPR017972">
    <property type="entry name" value="Cyt_P450_CS"/>
</dbReference>
<dbReference type="InterPro" id="IPR050476">
    <property type="entry name" value="Insect_CytP450_Detox"/>
</dbReference>
<keyword evidence="14" id="KW-1133">Transmembrane helix</keyword>
<keyword evidence="14" id="KW-0812">Transmembrane</keyword>
<dbReference type="InterPro" id="IPR001128">
    <property type="entry name" value="Cyt_P450"/>
</dbReference>
<dbReference type="InterPro" id="IPR036396">
    <property type="entry name" value="Cyt_P450_sf"/>
</dbReference>
<feature type="transmembrane region" description="Helical" evidence="14">
    <location>
        <begin position="6"/>
        <end position="26"/>
    </location>
</feature>
<gene>
    <name evidence="16" type="primary">LOC108560544</name>
</gene>
<evidence type="ECO:0000256" key="5">
    <source>
        <dbReference type="ARBA" id="ARBA00022617"/>
    </source>
</evidence>
<evidence type="ECO:0000256" key="11">
    <source>
        <dbReference type="ARBA" id="ARBA00023033"/>
    </source>
</evidence>
<keyword evidence="12 14" id="KW-0472">Membrane</keyword>
<keyword evidence="8" id="KW-0492">Microsome</keyword>
<evidence type="ECO:0000256" key="3">
    <source>
        <dbReference type="ARBA" id="ARBA00004406"/>
    </source>
</evidence>
<dbReference type="PANTHER" id="PTHR24292">
    <property type="entry name" value="CYTOCHROME P450"/>
    <property type="match status" value="1"/>
</dbReference>
<evidence type="ECO:0000313" key="15">
    <source>
        <dbReference type="Proteomes" id="UP000695000"/>
    </source>
</evidence>
<sequence length="507" mass="58654">MAIVGSIYIDILIFATTFLVVAYHYFTWNFDFWKKRNIPYVEPHLFFGNFQEVALQQTTIGHFLADLYNKMKTDYFGVWVFGTPHLIVRSPEVIKNILVKDFNYFSDRTITSDTDADPIASKTLFFSKNPFWKTLRSKLSPIFTSGKIKTMIPLMNDAAADLKEYLQKRTSQTVDMKEVCAKFTTDVVTSCAFGLQGQCFQHEESPFRDVGRKMFNYNMINAFRATSYFFAPGLVKFLKFTFFDPSIYTFCTKTFLETIKMREKSGIKRNDLIDMIIEMKKLDSIQGTKLDDDVIVGQPMQFFAAGFETTSSTISFTLYEMCLNQELQLKLRREINKALDEYNGFTYEALKHMELLDKCIKETLRKYPVLPFLDRRCVKDYKMPNSDLFIEKGTPIYIPMFGLHYDPVYFPNPDKYDPERFSSENTNSRPQYAYIPFGEGPHNCIGERFGLIGSKLGIAHILSNFYVEANEETPVPIIYDSKSFVLQSTVGLPMKVVPYNRRMSAAA</sequence>
<dbReference type="PROSITE" id="PS00086">
    <property type="entry name" value="CYTOCHROME_P450"/>
    <property type="match status" value="1"/>
</dbReference>
<comment type="similarity">
    <text evidence="4 13">Belongs to the cytochrome P450 family.</text>
</comment>
<keyword evidence="7" id="KW-0256">Endoplasmic reticulum</keyword>
<organism evidence="15 16">
    <name type="scientific">Nicrophorus vespilloides</name>
    <name type="common">Boreal carrion beetle</name>
    <dbReference type="NCBI Taxonomy" id="110193"/>
    <lineage>
        <taxon>Eukaryota</taxon>
        <taxon>Metazoa</taxon>
        <taxon>Ecdysozoa</taxon>
        <taxon>Arthropoda</taxon>
        <taxon>Hexapoda</taxon>
        <taxon>Insecta</taxon>
        <taxon>Pterygota</taxon>
        <taxon>Neoptera</taxon>
        <taxon>Endopterygota</taxon>
        <taxon>Coleoptera</taxon>
        <taxon>Polyphaga</taxon>
        <taxon>Staphyliniformia</taxon>
        <taxon>Silphidae</taxon>
        <taxon>Nicrophorinae</taxon>
        <taxon>Nicrophorus</taxon>
    </lineage>
</organism>
<evidence type="ECO:0000256" key="2">
    <source>
        <dbReference type="ARBA" id="ARBA00004174"/>
    </source>
</evidence>
<dbReference type="GeneID" id="108560544"/>
<feature type="non-terminal residue" evidence="16">
    <location>
        <position position="1"/>
    </location>
</feature>
<dbReference type="PRINTS" id="PR00385">
    <property type="entry name" value="P450"/>
</dbReference>
<keyword evidence="9 13" id="KW-0560">Oxidoreductase</keyword>
<keyword evidence="6 13" id="KW-0479">Metal-binding</keyword>
<evidence type="ECO:0000256" key="13">
    <source>
        <dbReference type="RuleBase" id="RU000461"/>
    </source>
</evidence>
<dbReference type="Pfam" id="PF00067">
    <property type="entry name" value="p450"/>
    <property type="match status" value="1"/>
</dbReference>
<evidence type="ECO:0000256" key="12">
    <source>
        <dbReference type="ARBA" id="ARBA00023136"/>
    </source>
</evidence>
<evidence type="ECO:0000256" key="7">
    <source>
        <dbReference type="ARBA" id="ARBA00022824"/>
    </source>
</evidence>
<proteinExistence type="inferred from homology"/>
<evidence type="ECO:0000256" key="9">
    <source>
        <dbReference type="ARBA" id="ARBA00023002"/>
    </source>
</evidence>
<dbReference type="Proteomes" id="UP000695000">
    <property type="component" value="Unplaced"/>
</dbReference>
<comment type="subcellular location">
    <subcellularLocation>
        <location evidence="3">Endoplasmic reticulum membrane</location>
        <topology evidence="3">Peripheral membrane protein</topology>
    </subcellularLocation>
    <subcellularLocation>
        <location evidence="2">Microsome membrane</location>
        <topology evidence="2">Peripheral membrane protein</topology>
    </subcellularLocation>
</comment>
<evidence type="ECO:0000256" key="4">
    <source>
        <dbReference type="ARBA" id="ARBA00010617"/>
    </source>
</evidence>
<keyword evidence="5 13" id="KW-0349">Heme</keyword>
<keyword evidence="10 13" id="KW-0408">Iron</keyword>
<name>A0ABM1MGC5_NICVS</name>
<protein>
    <submittedName>
        <fullName evidence="16">Cytochrome P450 6k1-like</fullName>
    </submittedName>
</protein>
<dbReference type="PRINTS" id="PR00463">
    <property type="entry name" value="EP450I"/>
</dbReference>
<dbReference type="Gene3D" id="1.10.630.10">
    <property type="entry name" value="Cytochrome P450"/>
    <property type="match status" value="1"/>
</dbReference>
<dbReference type="PANTHER" id="PTHR24292:SF45">
    <property type="entry name" value="CYTOCHROME P450 6G1-RELATED"/>
    <property type="match status" value="1"/>
</dbReference>
<dbReference type="InterPro" id="IPR002401">
    <property type="entry name" value="Cyt_P450_E_grp-I"/>
</dbReference>
<accession>A0ABM1MGC5</accession>
<evidence type="ECO:0000256" key="1">
    <source>
        <dbReference type="ARBA" id="ARBA00001971"/>
    </source>
</evidence>
<dbReference type="CDD" id="cd11056">
    <property type="entry name" value="CYP6-like"/>
    <property type="match status" value="1"/>
</dbReference>
<evidence type="ECO:0000256" key="8">
    <source>
        <dbReference type="ARBA" id="ARBA00022848"/>
    </source>
</evidence>
<evidence type="ECO:0000256" key="14">
    <source>
        <dbReference type="SAM" id="Phobius"/>
    </source>
</evidence>
<dbReference type="RefSeq" id="XP_017773625.1">
    <property type="nucleotide sequence ID" value="XM_017918136.1"/>
</dbReference>
<evidence type="ECO:0000313" key="16">
    <source>
        <dbReference type="RefSeq" id="XP_017773625.1"/>
    </source>
</evidence>
<keyword evidence="11 13" id="KW-0503">Monooxygenase</keyword>
<comment type="cofactor">
    <cofactor evidence="1">
        <name>heme</name>
        <dbReference type="ChEBI" id="CHEBI:30413"/>
    </cofactor>
</comment>
<keyword evidence="15" id="KW-1185">Reference proteome</keyword>
<evidence type="ECO:0000256" key="10">
    <source>
        <dbReference type="ARBA" id="ARBA00023004"/>
    </source>
</evidence>